<dbReference type="InterPro" id="IPR038770">
    <property type="entry name" value="Na+/solute_symporter_sf"/>
</dbReference>
<gene>
    <name evidence="6" type="ORF">ACFSRZ_12445</name>
</gene>
<feature type="transmembrane region" description="Helical" evidence="5">
    <location>
        <begin position="55"/>
        <end position="78"/>
    </location>
</feature>
<dbReference type="Pfam" id="PF01758">
    <property type="entry name" value="SBF"/>
    <property type="match status" value="1"/>
</dbReference>
<feature type="transmembrane region" description="Helical" evidence="5">
    <location>
        <begin position="216"/>
        <end position="239"/>
    </location>
</feature>
<feature type="transmembrane region" description="Helical" evidence="5">
    <location>
        <begin position="115"/>
        <end position="137"/>
    </location>
</feature>
<evidence type="ECO:0000256" key="3">
    <source>
        <dbReference type="ARBA" id="ARBA00022989"/>
    </source>
</evidence>
<keyword evidence="7" id="KW-1185">Reference proteome</keyword>
<feature type="transmembrane region" description="Helical" evidence="5">
    <location>
        <begin position="84"/>
        <end position="103"/>
    </location>
</feature>
<keyword evidence="3 5" id="KW-1133">Transmembrane helix</keyword>
<dbReference type="Proteomes" id="UP001597508">
    <property type="component" value="Unassembled WGS sequence"/>
</dbReference>
<comment type="subcellular location">
    <subcellularLocation>
        <location evidence="1">Membrane</location>
        <topology evidence="1">Multi-pass membrane protein</topology>
    </subcellularLocation>
</comment>
<proteinExistence type="predicted"/>
<evidence type="ECO:0000313" key="7">
    <source>
        <dbReference type="Proteomes" id="UP001597508"/>
    </source>
</evidence>
<evidence type="ECO:0000256" key="1">
    <source>
        <dbReference type="ARBA" id="ARBA00004141"/>
    </source>
</evidence>
<dbReference type="InterPro" id="IPR004710">
    <property type="entry name" value="Bilac:Na_transpt"/>
</dbReference>
<reference evidence="7" key="1">
    <citation type="journal article" date="2019" name="Int. J. Syst. Evol. Microbiol.">
        <title>The Global Catalogue of Microorganisms (GCM) 10K type strain sequencing project: providing services to taxonomists for standard genome sequencing and annotation.</title>
        <authorList>
            <consortium name="The Broad Institute Genomics Platform"/>
            <consortium name="The Broad Institute Genome Sequencing Center for Infectious Disease"/>
            <person name="Wu L."/>
            <person name="Ma J."/>
        </authorList>
    </citation>
    <scope>NUCLEOTIDE SEQUENCE [LARGE SCALE GENOMIC DNA]</scope>
    <source>
        <strain evidence="7">KCTC 52127</strain>
    </source>
</reference>
<evidence type="ECO:0000313" key="6">
    <source>
        <dbReference type="EMBL" id="MFD2568187.1"/>
    </source>
</evidence>
<accession>A0ABW5LUV0</accession>
<sequence length="318" mass="35122">MLLKTDPNLVIDDIRINFDTESLWILNIALAVIMFGVALGISLDDFKRLIKNPKILLVGVFSQFILLPALTFLAIILIKPHPSFALGMMMIAACPGGNVSNFYSKMANGNAALSISLTAFATLVCLVMTPFNLQFWGGLYEPTNAILKTVELDPFELFKLVLLILGIPLILGMIVNHRFPNTAKKIEKILKPFSMLVFLALIIIAFYENIDIFLDYIYLVALLVILHNIGAFIIGYYTAKGFGLEKKDVKTISMETGIQNGGLGLLLIFQFFDGLGGMALLAAFWGVWDIFSGMALAGYWGRKSKVSDTSELHLQDQA</sequence>
<dbReference type="InterPro" id="IPR002657">
    <property type="entry name" value="BilAc:Na_symport/Acr3"/>
</dbReference>
<feature type="transmembrane region" description="Helical" evidence="5">
    <location>
        <begin position="189"/>
        <end position="210"/>
    </location>
</feature>
<evidence type="ECO:0000256" key="4">
    <source>
        <dbReference type="ARBA" id="ARBA00023136"/>
    </source>
</evidence>
<feature type="transmembrane region" description="Helical" evidence="5">
    <location>
        <begin position="23"/>
        <end position="43"/>
    </location>
</feature>
<keyword evidence="4 5" id="KW-0472">Membrane</keyword>
<dbReference type="EMBL" id="JBHULH010000008">
    <property type="protein sequence ID" value="MFD2568187.1"/>
    <property type="molecule type" value="Genomic_DNA"/>
</dbReference>
<organism evidence="6 7">
    <name type="scientific">Pseudotenacibaculum haliotis</name>
    <dbReference type="NCBI Taxonomy" id="1862138"/>
    <lineage>
        <taxon>Bacteria</taxon>
        <taxon>Pseudomonadati</taxon>
        <taxon>Bacteroidota</taxon>
        <taxon>Flavobacteriia</taxon>
        <taxon>Flavobacteriales</taxon>
        <taxon>Flavobacteriaceae</taxon>
        <taxon>Pseudotenacibaculum</taxon>
    </lineage>
</organism>
<dbReference type="Gene3D" id="1.20.1530.20">
    <property type="match status" value="1"/>
</dbReference>
<name>A0ABW5LUV0_9FLAO</name>
<dbReference type="PANTHER" id="PTHR10361:SF28">
    <property type="entry name" value="P3 PROTEIN-RELATED"/>
    <property type="match status" value="1"/>
</dbReference>
<dbReference type="RefSeq" id="WP_379666893.1">
    <property type="nucleotide sequence ID" value="NZ_JBHULH010000008.1"/>
</dbReference>
<keyword evidence="2 5" id="KW-0812">Transmembrane</keyword>
<dbReference type="PANTHER" id="PTHR10361">
    <property type="entry name" value="SODIUM-BILE ACID COTRANSPORTER"/>
    <property type="match status" value="1"/>
</dbReference>
<evidence type="ECO:0000256" key="5">
    <source>
        <dbReference type="SAM" id="Phobius"/>
    </source>
</evidence>
<protein>
    <submittedName>
        <fullName evidence="6">Bile acid:sodium symporter family protein</fullName>
    </submittedName>
</protein>
<evidence type="ECO:0000256" key="2">
    <source>
        <dbReference type="ARBA" id="ARBA00022692"/>
    </source>
</evidence>
<comment type="caution">
    <text evidence="6">The sequence shown here is derived from an EMBL/GenBank/DDBJ whole genome shotgun (WGS) entry which is preliminary data.</text>
</comment>
<feature type="transmembrane region" description="Helical" evidence="5">
    <location>
        <begin position="251"/>
        <end position="272"/>
    </location>
</feature>
<feature type="transmembrane region" description="Helical" evidence="5">
    <location>
        <begin position="157"/>
        <end position="177"/>
    </location>
</feature>